<organism evidence="2">
    <name type="scientific">marine metagenome</name>
    <dbReference type="NCBI Taxonomy" id="408172"/>
    <lineage>
        <taxon>unclassified sequences</taxon>
        <taxon>metagenomes</taxon>
        <taxon>ecological metagenomes</taxon>
    </lineage>
</organism>
<gene>
    <name evidence="2" type="ORF">METZ01_LOCUS123882</name>
</gene>
<accession>A0A381Y1Y0</accession>
<feature type="transmembrane region" description="Helical" evidence="1">
    <location>
        <begin position="92"/>
        <end position="108"/>
    </location>
</feature>
<feature type="transmembrane region" description="Helical" evidence="1">
    <location>
        <begin position="219"/>
        <end position="237"/>
    </location>
</feature>
<evidence type="ECO:0000256" key="1">
    <source>
        <dbReference type="SAM" id="Phobius"/>
    </source>
</evidence>
<feature type="transmembrane region" description="Helical" evidence="1">
    <location>
        <begin position="6"/>
        <end position="26"/>
    </location>
</feature>
<feature type="transmembrane region" description="Helical" evidence="1">
    <location>
        <begin position="128"/>
        <end position="150"/>
    </location>
</feature>
<evidence type="ECO:0000313" key="2">
    <source>
        <dbReference type="EMBL" id="SVA71028.1"/>
    </source>
</evidence>
<feature type="transmembrane region" description="Helical" evidence="1">
    <location>
        <begin position="188"/>
        <end position="207"/>
    </location>
</feature>
<keyword evidence="1" id="KW-0812">Transmembrane</keyword>
<sequence>MPLDILITVAVSSFIQSIFGVGVLLFGTPLLMLQGYNFFQAVIVLLPISLLINLSQIVKDHKSVDIAFYKKIIVYTIPFIVIFLAVLNEIKINIGLLIGVLLLLVAAKDFSARVNNLVNLVVRHERPYFILMGIVHGLTNLGGPLLTVAVHSKGYEKRTTRATVAASYATFATFQIVTLFFSNFDLDIKLSTIALSMSVGLTMFIVTEKIVYANIDAGNYRRLFAAFIFLSGALLFVKSV</sequence>
<protein>
    <submittedName>
        <fullName evidence="2">Uncharacterized protein</fullName>
    </submittedName>
</protein>
<feature type="transmembrane region" description="Helical" evidence="1">
    <location>
        <begin position="162"/>
        <end position="182"/>
    </location>
</feature>
<feature type="transmembrane region" description="Helical" evidence="1">
    <location>
        <begin position="68"/>
        <end position="87"/>
    </location>
</feature>
<dbReference type="EMBL" id="UINC01017209">
    <property type="protein sequence ID" value="SVA71028.1"/>
    <property type="molecule type" value="Genomic_DNA"/>
</dbReference>
<dbReference type="AlphaFoldDB" id="A0A381Y1Y0"/>
<name>A0A381Y1Y0_9ZZZZ</name>
<keyword evidence="1" id="KW-1133">Transmembrane helix</keyword>
<reference evidence="2" key="1">
    <citation type="submission" date="2018-05" db="EMBL/GenBank/DDBJ databases">
        <authorList>
            <person name="Lanie J.A."/>
            <person name="Ng W.-L."/>
            <person name="Kazmierczak K.M."/>
            <person name="Andrzejewski T.M."/>
            <person name="Davidsen T.M."/>
            <person name="Wayne K.J."/>
            <person name="Tettelin H."/>
            <person name="Glass J.I."/>
            <person name="Rusch D."/>
            <person name="Podicherti R."/>
            <person name="Tsui H.-C.T."/>
            <person name="Winkler M.E."/>
        </authorList>
    </citation>
    <scope>NUCLEOTIDE SEQUENCE</scope>
</reference>
<feature type="transmembrane region" description="Helical" evidence="1">
    <location>
        <begin position="38"/>
        <end position="56"/>
    </location>
</feature>
<keyword evidence="1" id="KW-0472">Membrane</keyword>
<proteinExistence type="predicted"/>